<evidence type="ECO:0000256" key="3">
    <source>
        <dbReference type="SAM" id="MobiDB-lite"/>
    </source>
</evidence>
<dbReference type="Proteomes" id="UP000054560">
    <property type="component" value="Unassembled WGS sequence"/>
</dbReference>
<proteinExistence type="inferred from homology"/>
<reference evidence="4 5" key="1">
    <citation type="submission" date="2011-02" db="EMBL/GenBank/DDBJ databases">
        <title>The Genome Sequence of Sphaeroforma arctica JP610.</title>
        <authorList>
            <consortium name="The Broad Institute Genome Sequencing Platform"/>
            <person name="Russ C."/>
            <person name="Cuomo C."/>
            <person name="Young S.K."/>
            <person name="Zeng Q."/>
            <person name="Gargeya S."/>
            <person name="Alvarado L."/>
            <person name="Berlin A."/>
            <person name="Chapman S.B."/>
            <person name="Chen Z."/>
            <person name="Freedman E."/>
            <person name="Gellesch M."/>
            <person name="Goldberg J."/>
            <person name="Griggs A."/>
            <person name="Gujja S."/>
            <person name="Heilman E."/>
            <person name="Heiman D."/>
            <person name="Howarth C."/>
            <person name="Mehta T."/>
            <person name="Neiman D."/>
            <person name="Pearson M."/>
            <person name="Roberts A."/>
            <person name="Saif S."/>
            <person name="Shea T."/>
            <person name="Shenoy N."/>
            <person name="Sisk P."/>
            <person name="Stolte C."/>
            <person name="Sykes S."/>
            <person name="White J."/>
            <person name="Yandava C."/>
            <person name="Burger G."/>
            <person name="Gray M.W."/>
            <person name="Holland P.W.H."/>
            <person name="King N."/>
            <person name="Lang F.B.F."/>
            <person name="Roger A.J."/>
            <person name="Ruiz-Trillo I."/>
            <person name="Haas B."/>
            <person name="Nusbaum C."/>
            <person name="Birren B."/>
        </authorList>
    </citation>
    <scope>NUCLEOTIDE SEQUENCE [LARGE SCALE GENOMIC DNA]</scope>
    <source>
        <strain evidence="4 5">JP610</strain>
    </source>
</reference>
<dbReference type="RefSeq" id="XP_014149032.1">
    <property type="nucleotide sequence ID" value="XM_014293557.1"/>
</dbReference>
<dbReference type="GeneID" id="25912840"/>
<keyword evidence="5" id="KW-1185">Reference proteome</keyword>
<gene>
    <name evidence="4" type="ORF">SARC_12336</name>
</gene>
<dbReference type="PANTHER" id="PTHR47249:SF1">
    <property type="entry name" value="VACUOLAR PROTEIN 8"/>
    <property type="match status" value="1"/>
</dbReference>
<keyword evidence="2" id="KW-0677">Repeat</keyword>
<dbReference type="SUPFAM" id="SSF48371">
    <property type="entry name" value="ARM repeat"/>
    <property type="match status" value="1"/>
</dbReference>
<sequence length="388" mass="42192">MCRLLQYGGIEAACLLLKDSSPDTQAGASMALYHITRDPSERERLASKGVVEALYGVVRRRKADDLTMKHCLGGLCLCASTQSIAPRLVKNDHLRLLLDCVSDTSAFTTSRILAIRIVLALARQESVQEAIVMDKNGALKRLVQCLELPEEDLVVVTAQSLAFLSTGSEPIKTRIVQCDTALHSVLCRTAEKWSTSVSVLSNISCTIANLASVTSDSSRLLIPGTTAGVLCVIANTHEDSYEIQRHCGRGLGNLSVVPTNALRLLPYLGTTIVRMLHSSNVTVRSHALRVMDNLTVVTMATPTRQQVAELIKEDPQCQPIGTRLQLLVDQMGDNRTGRIATTIVERLQSIDTTTPHTAYGTNSATDTSHDTSSILDTAAEDQEWMRTP</sequence>
<dbReference type="InterPro" id="IPR016024">
    <property type="entry name" value="ARM-type_fold"/>
</dbReference>
<dbReference type="Gene3D" id="1.25.10.10">
    <property type="entry name" value="Leucine-rich Repeat Variant"/>
    <property type="match status" value="1"/>
</dbReference>
<evidence type="ECO:0000256" key="1">
    <source>
        <dbReference type="ARBA" id="ARBA00005462"/>
    </source>
</evidence>
<protein>
    <recommendedName>
        <fullName evidence="6">Armadillo repeat-containing domain-containing protein</fullName>
    </recommendedName>
</protein>
<dbReference type="OrthoDB" id="10018316at2759"/>
<dbReference type="InterPro" id="IPR011989">
    <property type="entry name" value="ARM-like"/>
</dbReference>
<feature type="compositionally biased region" description="Polar residues" evidence="3">
    <location>
        <begin position="354"/>
        <end position="375"/>
    </location>
</feature>
<dbReference type="InterPro" id="IPR045156">
    <property type="entry name" value="Vac8"/>
</dbReference>
<dbReference type="GO" id="GO:0043495">
    <property type="term" value="F:protein-membrane adaptor activity"/>
    <property type="evidence" value="ECO:0007669"/>
    <property type="project" value="InterPro"/>
</dbReference>
<dbReference type="PANTHER" id="PTHR47249">
    <property type="entry name" value="VACUOLAR PROTEIN 8"/>
    <property type="match status" value="1"/>
</dbReference>
<accession>A0A0L0FEG5</accession>
<dbReference type="GO" id="GO:0071562">
    <property type="term" value="P:nucleus-vacuole junction assembly"/>
    <property type="evidence" value="ECO:0007669"/>
    <property type="project" value="InterPro"/>
</dbReference>
<comment type="similarity">
    <text evidence="1">Belongs to the beta-catenin family.</text>
</comment>
<evidence type="ECO:0000313" key="4">
    <source>
        <dbReference type="EMBL" id="KNC75130.1"/>
    </source>
</evidence>
<name>A0A0L0FEG5_9EUKA</name>
<dbReference type="EMBL" id="KQ243829">
    <property type="protein sequence ID" value="KNC75130.1"/>
    <property type="molecule type" value="Genomic_DNA"/>
</dbReference>
<organism evidence="4 5">
    <name type="scientific">Sphaeroforma arctica JP610</name>
    <dbReference type="NCBI Taxonomy" id="667725"/>
    <lineage>
        <taxon>Eukaryota</taxon>
        <taxon>Ichthyosporea</taxon>
        <taxon>Ichthyophonida</taxon>
        <taxon>Sphaeroforma</taxon>
    </lineage>
</organism>
<dbReference type="AlphaFoldDB" id="A0A0L0FEG5"/>
<evidence type="ECO:0000256" key="2">
    <source>
        <dbReference type="ARBA" id="ARBA00022737"/>
    </source>
</evidence>
<evidence type="ECO:0008006" key="6">
    <source>
        <dbReference type="Google" id="ProtNLM"/>
    </source>
</evidence>
<feature type="region of interest" description="Disordered" evidence="3">
    <location>
        <begin position="354"/>
        <end position="388"/>
    </location>
</feature>
<evidence type="ECO:0000313" key="5">
    <source>
        <dbReference type="Proteomes" id="UP000054560"/>
    </source>
</evidence>